<organism evidence="4 5">
    <name type="scientific">Caballeronia glathei</name>
    <dbReference type="NCBI Taxonomy" id="60547"/>
    <lineage>
        <taxon>Bacteria</taxon>
        <taxon>Pseudomonadati</taxon>
        <taxon>Pseudomonadota</taxon>
        <taxon>Betaproteobacteria</taxon>
        <taxon>Burkholderiales</taxon>
        <taxon>Burkholderiaceae</taxon>
        <taxon>Caballeronia</taxon>
    </lineage>
</organism>
<dbReference type="InterPro" id="IPR036291">
    <property type="entry name" value="NAD(P)-bd_dom_sf"/>
</dbReference>
<gene>
    <name evidence="4" type="ORF">BG61_00085</name>
</gene>
<dbReference type="InterPro" id="IPR001509">
    <property type="entry name" value="Epimerase_deHydtase"/>
</dbReference>
<accession>A0A069PX06</accession>
<evidence type="ECO:0000313" key="5">
    <source>
        <dbReference type="Proteomes" id="UP000027466"/>
    </source>
</evidence>
<dbReference type="SUPFAM" id="SSF51735">
    <property type="entry name" value="NAD(P)-binding Rossmann-fold domains"/>
    <property type="match status" value="1"/>
</dbReference>
<dbReference type="Gene3D" id="3.40.50.720">
    <property type="entry name" value="NAD(P)-binding Rossmann-like Domain"/>
    <property type="match status" value="1"/>
</dbReference>
<dbReference type="Pfam" id="PF01370">
    <property type="entry name" value="Epimerase"/>
    <property type="match status" value="1"/>
</dbReference>
<comment type="caution">
    <text evidence="4">The sequence shown here is derived from an EMBL/GenBank/DDBJ whole genome shotgun (WGS) entry which is preliminary data.</text>
</comment>
<evidence type="ECO:0000256" key="2">
    <source>
        <dbReference type="ARBA" id="ARBA00007637"/>
    </source>
</evidence>
<evidence type="ECO:0000256" key="1">
    <source>
        <dbReference type="ARBA" id="ARBA00005125"/>
    </source>
</evidence>
<protein>
    <recommendedName>
        <fullName evidence="3">NAD-dependent epimerase/dehydratase domain-containing protein</fullName>
    </recommendedName>
</protein>
<evidence type="ECO:0000259" key="3">
    <source>
        <dbReference type="Pfam" id="PF01370"/>
    </source>
</evidence>
<feature type="domain" description="NAD-dependent epimerase/dehydratase" evidence="3">
    <location>
        <begin position="3"/>
        <end position="206"/>
    </location>
</feature>
<comment type="similarity">
    <text evidence="2">Belongs to the NAD(P)-dependent epimerase/dehydratase family.</text>
</comment>
<dbReference type="AlphaFoldDB" id="A0A069PX06"/>
<dbReference type="PANTHER" id="PTHR43000">
    <property type="entry name" value="DTDP-D-GLUCOSE 4,6-DEHYDRATASE-RELATED"/>
    <property type="match status" value="1"/>
</dbReference>
<dbReference type="RefSeq" id="WP_035940949.1">
    <property type="nucleotide sequence ID" value="NZ_CADFFX010000003.1"/>
</dbReference>
<sequence>MRVLITGASGFLGRECVRQFSSRAYEVKTTDKTGRVDFHGDLSDPAFVSSLPDFDVVVNCAAVQYVSKDLPFFFRRSYFERNNVLAARNLCERYQRAPAHFIHVGTSMMYRQTGQEKYDVMSPMGGEGIYSSSKMAAQAFVKAMPGAATIVPCIIGGEGREGLFRGFVKMMTKLGIVVFPGRGEHKIHMVHVADVASLICRVAEVRASGFFNAAAPEPLSIRQWIDEIKDELGIRRTRKISIPLFPVKCLAWLSGYRLLAREQVLMLELPHVLSIDESLALGWRPEFVNARIARDIAAHINRSAALHISGDVEQKRSDRDKHGHNA</sequence>
<reference evidence="4 5" key="1">
    <citation type="submission" date="2014-03" db="EMBL/GenBank/DDBJ databases">
        <title>Draft Genome Sequences of Four Burkholderia Strains.</title>
        <authorList>
            <person name="Liu X.Y."/>
            <person name="Li C.X."/>
            <person name="Xu J.H."/>
        </authorList>
    </citation>
    <scope>NUCLEOTIDE SEQUENCE [LARGE SCALE GENOMIC DNA]</scope>
    <source>
        <strain evidence="4 5">DSM 50014</strain>
    </source>
</reference>
<keyword evidence="5" id="KW-1185">Reference proteome</keyword>
<proteinExistence type="inferred from homology"/>
<dbReference type="Proteomes" id="UP000027466">
    <property type="component" value="Unassembled WGS sequence"/>
</dbReference>
<dbReference type="EMBL" id="JFHC01000001">
    <property type="protein sequence ID" value="KDR44942.1"/>
    <property type="molecule type" value="Genomic_DNA"/>
</dbReference>
<evidence type="ECO:0000313" key="4">
    <source>
        <dbReference type="EMBL" id="KDR44942.1"/>
    </source>
</evidence>
<comment type="pathway">
    <text evidence="1">Bacterial outer membrane biogenesis; LPS O-antigen biosynthesis.</text>
</comment>
<name>A0A069PX06_9BURK</name>